<evidence type="ECO:0000313" key="9">
    <source>
        <dbReference type="Proteomes" id="UP001208570"/>
    </source>
</evidence>
<protein>
    <recommendedName>
        <fullName evidence="3">Protein TEX261</fullName>
    </recommendedName>
</protein>
<dbReference type="PANTHER" id="PTHR13144:SF0">
    <property type="entry name" value="PROTEIN TEX261"/>
    <property type="match status" value="1"/>
</dbReference>
<gene>
    <name evidence="8" type="ORF">LSH36_39g11004</name>
</gene>
<sequence>MWFMYVLSWAAMVIQICFITLSIAAGLYYLAELVEEYTVITARIIKYMIWATTGVYVGLLLFESMPISMTGIGLLTNVLYGLVLKSFPYFELTSPVFLSAIVFIVINHYMAFSYFASVWHPFNEVNEDHDVVTNYFRKNSKRIGLLSFLKTAQDTILPQRVKKGY</sequence>
<dbReference type="InterPro" id="IPR007277">
    <property type="entry name" value="Svp26/Tex261"/>
</dbReference>
<keyword evidence="9" id="KW-1185">Reference proteome</keyword>
<dbReference type="EMBL" id="JAODUP010000039">
    <property type="protein sequence ID" value="KAK2166441.1"/>
    <property type="molecule type" value="Genomic_DNA"/>
</dbReference>
<comment type="similarity">
    <text evidence="2">Belongs to the SVP26 family.</text>
</comment>
<name>A0AAD9K7Z1_9ANNE</name>
<evidence type="ECO:0000313" key="8">
    <source>
        <dbReference type="EMBL" id="KAK2166441.1"/>
    </source>
</evidence>
<feature type="transmembrane region" description="Helical" evidence="7">
    <location>
        <begin position="6"/>
        <end position="31"/>
    </location>
</feature>
<dbReference type="GO" id="GO:0006888">
    <property type="term" value="P:endoplasmic reticulum to Golgi vesicle-mediated transport"/>
    <property type="evidence" value="ECO:0007669"/>
    <property type="project" value="InterPro"/>
</dbReference>
<evidence type="ECO:0000256" key="6">
    <source>
        <dbReference type="ARBA" id="ARBA00023136"/>
    </source>
</evidence>
<comment type="caution">
    <text evidence="8">The sequence shown here is derived from an EMBL/GenBank/DDBJ whole genome shotgun (WGS) entry which is preliminary data.</text>
</comment>
<dbReference type="AlphaFoldDB" id="A0AAD9K7Z1"/>
<dbReference type="PANTHER" id="PTHR13144">
    <property type="entry name" value="TEX261 PROTEIN"/>
    <property type="match status" value="1"/>
</dbReference>
<keyword evidence="5 7" id="KW-1133">Transmembrane helix</keyword>
<evidence type="ECO:0000256" key="7">
    <source>
        <dbReference type="SAM" id="Phobius"/>
    </source>
</evidence>
<dbReference type="GO" id="GO:0030134">
    <property type="term" value="C:COPII-coated ER to Golgi transport vesicle"/>
    <property type="evidence" value="ECO:0007669"/>
    <property type="project" value="TreeGrafter"/>
</dbReference>
<evidence type="ECO:0000256" key="1">
    <source>
        <dbReference type="ARBA" id="ARBA00004141"/>
    </source>
</evidence>
<evidence type="ECO:0000256" key="5">
    <source>
        <dbReference type="ARBA" id="ARBA00022989"/>
    </source>
</evidence>
<accession>A0AAD9K7Z1</accession>
<dbReference type="Pfam" id="PF04148">
    <property type="entry name" value="Erv26"/>
    <property type="match status" value="1"/>
</dbReference>
<reference evidence="8" key="1">
    <citation type="journal article" date="2023" name="Mol. Biol. Evol.">
        <title>Third-Generation Sequencing Reveals the Adaptive Role of the Epigenome in Three Deep-Sea Polychaetes.</title>
        <authorList>
            <person name="Perez M."/>
            <person name="Aroh O."/>
            <person name="Sun Y."/>
            <person name="Lan Y."/>
            <person name="Juniper S.K."/>
            <person name="Young C.R."/>
            <person name="Angers B."/>
            <person name="Qian P.Y."/>
        </authorList>
    </citation>
    <scope>NUCLEOTIDE SEQUENCE</scope>
    <source>
        <strain evidence="8">P08H-3</strain>
    </source>
</reference>
<comment type="subcellular location">
    <subcellularLocation>
        <location evidence="1">Membrane</location>
        <topology evidence="1">Multi-pass membrane protein</topology>
    </subcellularLocation>
</comment>
<feature type="transmembrane region" description="Helical" evidence="7">
    <location>
        <begin position="96"/>
        <end position="116"/>
    </location>
</feature>
<keyword evidence="4 7" id="KW-0812">Transmembrane</keyword>
<dbReference type="GO" id="GO:0000139">
    <property type="term" value="C:Golgi membrane"/>
    <property type="evidence" value="ECO:0007669"/>
    <property type="project" value="TreeGrafter"/>
</dbReference>
<evidence type="ECO:0000256" key="4">
    <source>
        <dbReference type="ARBA" id="ARBA00022692"/>
    </source>
</evidence>
<evidence type="ECO:0000256" key="3">
    <source>
        <dbReference type="ARBA" id="ARBA00017877"/>
    </source>
</evidence>
<keyword evidence="6 7" id="KW-0472">Membrane</keyword>
<proteinExistence type="inferred from homology"/>
<dbReference type="GO" id="GO:0097020">
    <property type="term" value="F:COPII receptor activity"/>
    <property type="evidence" value="ECO:0007669"/>
    <property type="project" value="InterPro"/>
</dbReference>
<dbReference type="Proteomes" id="UP001208570">
    <property type="component" value="Unassembled WGS sequence"/>
</dbReference>
<evidence type="ECO:0000256" key="2">
    <source>
        <dbReference type="ARBA" id="ARBA00008096"/>
    </source>
</evidence>
<organism evidence="8 9">
    <name type="scientific">Paralvinella palmiformis</name>
    <dbReference type="NCBI Taxonomy" id="53620"/>
    <lineage>
        <taxon>Eukaryota</taxon>
        <taxon>Metazoa</taxon>
        <taxon>Spiralia</taxon>
        <taxon>Lophotrochozoa</taxon>
        <taxon>Annelida</taxon>
        <taxon>Polychaeta</taxon>
        <taxon>Sedentaria</taxon>
        <taxon>Canalipalpata</taxon>
        <taxon>Terebellida</taxon>
        <taxon>Terebelliformia</taxon>
        <taxon>Alvinellidae</taxon>
        <taxon>Paralvinella</taxon>
    </lineage>
</organism>
<dbReference type="GO" id="GO:0005789">
    <property type="term" value="C:endoplasmic reticulum membrane"/>
    <property type="evidence" value="ECO:0007669"/>
    <property type="project" value="TreeGrafter"/>
</dbReference>